<proteinExistence type="predicted"/>
<name>A0ABS3UMK7_9ACTN</name>
<protein>
    <submittedName>
        <fullName evidence="2">Uncharacterized protein</fullName>
    </submittedName>
</protein>
<organism evidence="2 3">
    <name type="scientific">Actinoplanes flavus</name>
    <dbReference type="NCBI Taxonomy" id="2820290"/>
    <lineage>
        <taxon>Bacteria</taxon>
        <taxon>Bacillati</taxon>
        <taxon>Actinomycetota</taxon>
        <taxon>Actinomycetes</taxon>
        <taxon>Micromonosporales</taxon>
        <taxon>Micromonosporaceae</taxon>
        <taxon>Actinoplanes</taxon>
    </lineage>
</organism>
<evidence type="ECO:0000313" key="3">
    <source>
        <dbReference type="Proteomes" id="UP000679690"/>
    </source>
</evidence>
<keyword evidence="3" id="KW-1185">Reference proteome</keyword>
<feature type="transmembrane region" description="Helical" evidence="1">
    <location>
        <begin position="40"/>
        <end position="59"/>
    </location>
</feature>
<accession>A0ABS3UMK7</accession>
<dbReference type="EMBL" id="JAGFNS010000013">
    <property type="protein sequence ID" value="MBO3740025.1"/>
    <property type="molecule type" value="Genomic_DNA"/>
</dbReference>
<comment type="caution">
    <text evidence="2">The sequence shown here is derived from an EMBL/GenBank/DDBJ whole genome shotgun (WGS) entry which is preliminary data.</text>
</comment>
<dbReference type="RefSeq" id="WP_208469161.1">
    <property type="nucleotide sequence ID" value="NZ_JAGFNS010000013.1"/>
</dbReference>
<gene>
    <name evidence="2" type="ORF">J5X75_21205</name>
</gene>
<sequence>MSDQIEEIFARTRPTAIQAIRPPGAEAARRTVRIRRRRRVVGLAAVVVLAVVGGVVTRMSPAPPPELPADPVRMTQTAKVALGTSALPAALEKAAEVTPTWSSSSPVYHGELTLRAACAGAGEITLAVVGNPGGESSQTEPFELARLKVPCSPQPEPVETAFEPSGAISLDYKIVESTIASRSGFAYRLTSDTGKPFAMGDDQANPTAALHLTSDEGFGTGGSLTARRPGWKDDLPSHVGGDFRILAACTGDGTLVVEILKKSGKVVDTVRVPCHWPPKRYDFEPARGTGDLYYRISYQHITMPSTDFAVQFVPK</sequence>
<reference evidence="2 3" key="1">
    <citation type="submission" date="2021-03" db="EMBL/GenBank/DDBJ databases">
        <title>Actinoplanes flavus sp. nov., a novel actinomycete isolated from Coconut Palm rhizosphere soil.</title>
        <authorList>
            <person name="Luo X."/>
        </authorList>
    </citation>
    <scope>NUCLEOTIDE SEQUENCE [LARGE SCALE GENOMIC DNA]</scope>
    <source>
        <strain evidence="2 3">NEAU-H7</strain>
    </source>
</reference>
<keyword evidence="1" id="KW-1133">Transmembrane helix</keyword>
<evidence type="ECO:0000256" key="1">
    <source>
        <dbReference type="SAM" id="Phobius"/>
    </source>
</evidence>
<keyword evidence="1" id="KW-0472">Membrane</keyword>
<keyword evidence="1" id="KW-0812">Transmembrane</keyword>
<dbReference type="Proteomes" id="UP000679690">
    <property type="component" value="Unassembled WGS sequence"/>
</dbReference>
<evidence type="ECO:0000313" key="2">
    <source>
        <dbReference type="EMBL" id="MBO3740025.1"/>
    </source>
</evidence>